<dbReference type="AlphaFoldDB" id="A0A9I9EDD3"/>
<feature type="transmembrane region" description="Helical" evidence="1">
    <location>
        <begin position="22"/>
        <end position="41"/>
    </location>
</feature>
<protein>
    <submittedName>
        <fullName evidence="2">Uncharacterized protein</fullName>
    </submittedName>
</protein>
<feature type="transmembrane region" description="Helical" evidence="1">
    <location>
        <begin position="48"/>
        <end position="69"/>
    </location>
</feature>
<accession>A0A9I9EDD3</accession>
<evidence type="ECO:0000313" key="2">
    <source>
        <dbReference type="EnsemblPlants" id="MELO3C032188.2.1"/>
    </source>
</evidence>
<name>A0A9I9EDD3_CUCME</name>
<sequence>MTNIPLEGGFSENHTTCKSESGVINLHYYLYLSWLSMALLLRNHIHILLLLLIFFFFFFLLLHFSLIYIPHSTPTFLHFKLNP</sequence>
<dbReference type="Gramene" id="MELO3C032188.2.1">
    <property type="protein sequence ID" value="MELO3C032188.2.1"/>
    <property type="gene ID" value="MELO3C032188.2"/>
</dbReference>
<evidence type="ECO:0000256" key="1">
    <source>
        <dbReference type="SAM" id="Phobius"/>
    </source>
</evidence>
<proteinExistence type="predicted"/>
<organism evidence="2">
    <name type="scientific">Cucumis melo</name>
    <name type="common">Muskmelon</name>
    <dbReference type="NCBI Taxonomy" id="3656"/>
    <lineage>
        <taxon>Eukaryota</taxon>
        <taxon>Viridiplantae</taxon>
        <taxon>Streptophyta</taxon>
        <taxon>Embryophyta</taxon>
        <taxon>Tracheophyta</taxon>
        <taxon>Spermatophyta</taxon>
        <taxon>Magnoliopsida</taxon>
        <taxon>eudicotyledons</taxon>
        <taxon>Gunneridae</taxon>
        <taxon>Pentapetalae</taxon>
        <taxon>rosids</taxon>
        <taxon>fabids</taxon>
        <taxon>Cucurbitales</taxon>
        <taxon>Cucurbitaceae</taxon>
        <taxon>Benincaseae</taxon>
        <taxon>Cucumis</taxon>
    </lineage>
</organism>
<keyword evidence="1" id="KW-1133">Transmembrane helix</keyword>
<keyword evidence="1" id="KW-0812">Transmembrane</keyword>
<dbReference type="EnsemblPlants" id="MELO3C032188.2.1">
    <property type="protein sequence ID" value="MELO3C032188.2.1"/>
    <property type="gene ID" value="MELO3C032188.2"/>
</dbReference>
<reference evidence="2" key="1">
    <citation type="submission" date="2023-03" db="UniProtKB">
        <authorList>
            <consortium name="EnsemblPlants"/>
        </authorList>
    </citation>
    <scope>IDENTIFICATION</scope>
</reference>
<keyword evidence="1" id="KW-0472">Membrane</keyword>